<protein>
    <submittedName>
        <fullName evidence="1">Uncharacterized protein</fullName>
    </submittedName>
</protein>
<evidence type="ECO:0000313" key="2">
    <source>
        <dbReference type="Proteomes" id="UP000002490"/>
    </source>
</evidence>
<name>Q8CLQ2_YERPE</name>
<dbReference type="AlphaFoldDB" id="Q8CLQ2"/>
<reference evidence="1 2" key="1">
    <citation type="journal article" date="2002" name="J. Bacteriol.">
        <title>Genome sequence of Yersinia pestis KIM.</title>
        <authorList>
            <person name="Deng W."/>
            <person name="Burland V."/>
            <person name="Plunkett G.III."/>
            <person name="Boutin A."/>
            <person name="Mayhew G.F."/>
            <person name="Liss P."/>
            <person name="Perna N.T."/>
            <person name="Rose D.J."/>
            <person name="Mau B."/>
            <person name="Zhou S."/>
            <person name="Schwartz D.C."/>
            <person name="Fetherston J.D."/>
            <person name="Lindler L.E."/>
            <person name="Brubaker R.R."/>
            <person name="Plana G.V."/>
            <person name="Straley S.C."/>
            <person name="McDonough K.A."/>
            <person name="Nilles M.L."/>
            <person name="Matson J.S."/>
            <person name="Blattner F.R."/>
            <person name="Perry R.D."/>
        </authorList>
    </citation>
    <scope>NUCLEOTIDE SEQUENCE [LARGE SCALE GENOMIC DNA]</scope>
    <source>
        <strain evidence="2">KIM10+ / Biovar Mediaevalis</strain>
    </source>
</reference>
<dbReference type="KEGG" id="ypk:y0602"/>
<organism evidence="1 2">
    <name type="scientific">Yersinia pestis</name>
    <dbReference type="NCBI Taxonomy" id="632"/>
    <lineage>
        <taxon>Bacteria</taxon>
        <taxon>Pseudomonadati</taxon>
        <taxon>Pseudomonadota</taxon>
        <taxon>Gammaproteobacteria</taxon>
        <taxon>Enterobacterales</taxon>
        <taxon>Yersiniaceae</taxon>
        <taxon>Yersinia</taxon>
    </lineage>
</organism>
<dbReference type="DNASU" id="1145550"/>
<sequence>MTAEINGYIGKTQGVNAIPIPISSAHKGEKGNVDGTGVASPSGCVVAGGLTVADELTAAVPEAVEAATTTSSGITRVSGG</sequence>
<gene>
    <name evidence="1" type="ordered locus">y0602</name>
</gene>
<accession>Q8CLQ2</accession>
<dbReference type="HOGENOM" id="CLU_2588985_0_0_6"/>
<proteinExistence type="predicted"/>
<dbReference type="EMBL" id="AE009952">
    <property type="protein sequence ID" value="AAM84191.1"/>
    <property type="molecule type" value="Genomic_DNA"/>
</dbReference>
<dbReference type="Proteomes" id="UP000002490">
    <property type="component" value="Chromosome"/>
</dbReference>
<evidence type="ECO:0000313" key="1">
    <source>
        <dbReference type="EMBL" id="AAM84191.1"/>
    </source>
</evidence>